<comment type="caution">
    <text evidence="7">The sequence shown here is derived from an EMBL/GenBank/DDBJ whole genome shotgun (WGS) entry which is preliminary data.</text>
</comment>
<evidence type="ECO:0000256" key="6">
    <source>
        <dbReference type="SAM" id="Phobius"/>
    </source>
</evidence>
<evidence type="ECO:0000256" key="2">
    <source>
        <dbReference type="ARBA" id="ARBA00022475"/>
    </source>
</evidence>
<reference evidence="7 8" key="1">
    <citation type="submission" date="2016-11" db="EMBL/GenBank/DDBJ databases">
        <title>Paenibacillus species isolates.</title>
        <authorList>
            <person name="Beno S.M."/>
        </authorList>
    </citation>
    <scope>NUCLEOTIDE SEQUENCE [LARGE SCALE GENOMIC DNA]</scope>
    <source>
        <strain evidence="7 8">FSL F4-0100</strain>
    </source>
</reference>
<dbReference type="Pfam" id="PF01943">
    <property type="entry name" value="Polysacc_synt"/>
    <property type="match status" value="1"/>
</dbReference>
<feature type="transmembrane region" description="Helical" evidence="6">
    <location>
        <begin position="408"/>
        <end position="430"/>
    </location>
</feature>
<dbReference type="InterPro" id="IPR002797">
    <property type="entry name" value="Polysacc_synth"/>
</dbReference>
<feature type="transmembrane region" description="Helical" evidence="6">
    <location>
        <begin position="82"/>
        <end position="102"/>
    </location>
</feature>
<dbReference type="InterPro" id="IPR024923">
    <property type="entry name" value="PG_synth_SpoVB"/>
</dbReference>
<evidence type="ECO:0000313" key="7">
    <source>
        <dbReference type="EMBL" id="OME90777.1"/>
    </source>
</evidence>
<dbReference type="InterPro" id="IPR050833">
    <property type="entry name" value="Poly_Biosynth_Transport"/>
</dbReference>
<keyword evidence="4 6" id="KW-1133">Transmembrane helix</keyword>
<dbReference type="PANTHER" id="PTHR30250">
    <property type="entry name" value="PST FAMILY PREDICTED COLANIC ACID TRANSPORTER"/>
    <property type="match status" value="1"/>
</dbReference>
<evidence type="ECO:0000256" key="4">
    <source>
        <dbReference type="ARBA" id="ARBA00022989"/>
    </source>
</evidence>
<dbReference type="PANTHER" id="PTHR30250:SF21">
    <property type="entry name" value="LIPID II FLIPPASE MURJ"/>
    <property type="match status" value="1"/>
</dbReference>
<feature type="transmembrane region" description="Helical" evidence="6">
    <location>
        <begin position="442"/>
        <end position="461"/>
    </location>
</feature>
<dbReference type="EMBL" id="MRTF01000007">
    <property type="protein sequence ID" value="OME90777.1"/>
    <property type="molecule type" value="Genomic_DNA"/>
</dbReference>
<proteinExistence type="predicted"/>
<dbReference type="Proteomes" id="UP000187074">
    <property type="component" value="Unassembled WGS sequence"/>
</dbReference>
<feature type="transmembrane region" description="Helical" evidence="6">
    <location>
        <begin position="182"/>
        <end position="202"/>
    </location>
</feature>
<evidence type="ECO:0008006" key="9">
    <source>
        <dbReference type="Google" id="ProtNLM"/>
    </source>
</evidence>
<name>A0A1R1AY94_PAELA</name>
<evidence type="ECO:0000256" key="3">
    <source>
        <dbReference type="ARBA" id="ARBA00022692"/>
    </source>
</evidence>
<keyword evidence="2" id="KW-1003">Cell membrane</keyword>
<evidence type="ECO:0000256" key="1">
    <source>
        <dbReference type="ARBA" id="ARBA00004651"/>
    </source>
</evidence>
<dbReference type="GO" id="GO:0005886">
    <property type="term" value="C:plasma membrane"/>
    <property type="evidence" value="ECO:0007669"/>
    <property type="project" value="UniProtKB-SubCell"/>
</dbReference>
<feature type="transmembrane region" description="Helical" evidence="6">
    <location>
        <begin position="12"/>
        <end position="35"/>
    </location>
</feature>
<accession>A0A1R1AY94</accession>
<organism evidence="7 8">
    <name type="scientific">Paenibacillus lautus</name>
    <name type="common">Bacillus lautus</name>
    <dbReference type="NCBI Taxonomy" id="1401"/>
    <lineage>
        <taxon>Bacteria</taxon>
        <taxon>Bacillati</taxon>
        <taxon>Bacillota</taxon>
        <taxon>Bacilli</taxon>
        <taxon>Bacillales</taxon>
        <taxon>Paenibacillaceae</taxon>
        <taxon>Paenibacillus</taxon>
    </lineage>
</organism>
<feature type="transmembrane region" description="Helical" evidence="6">
    <location>
        <begin position="267"/>
        <end position="295"/>
    </location>
</feature>
<dbReference type="PIRSF" id="PIRSF038958">
    <property type="entry name" value="PG_synth_SpoVB"/>
    <property type="match status" value="1"/>
</dbReference>
<feature type="transmembrane region" description="Helical" evidence="6">
    <location>
        <begin position="114"/>
        <end position="134"/>
    </location>
</feature>
<feature type="transmembrane region" description="Helical" evidence="6">
    <location>
        <begin position="467"/>
        <end position="487"/>
    </location>
</feature>
<gene>
    <name evidence="7" type="ORF">BK123_20705</name>
</gene>
<evidence type="ECO:0000256" key="5">
    <source>
        <dbReference type="ARBA" id="ARBA00023136"/>
    </source>
</evidence>
<sequence length="493" mass="55274">MMSSSFIKQTVFRICAILMVKAIGLIGRVSLTRLIGAEGIGLFQIAYSYFGLGLMLLTGGLPTALALYTAKHPSQGWIWFKIFSIYLIIIGGCATTLTFYYSDTVARMLGNEQLYYFIHFLAPAFFTVPLLSLLRGYLQGIELYNVIAVSEIIEQAVRVLFMLAIVFLFLPQGPAIATGNSMLSTSLGAISAFLVLISYYLYVNRQGNQAPIRYSDIKFQKRLKWFIHSSFIISITRLLIPLSDVLDAIIIPNRLQTAGYSSAEATAMFGVLTGMAALVAYMPTLVTAALSHTLTMRMVADWQARNYERFHLRTRIALKVSWIWGWISSLFLYVYNKEISLILFGTIEAARPIQFLFIVPLLVGLREVSTSILWVQEYKKVPLIGLISGISISLIVHYFLVAKPGLNYRGATVGILTLEFIAVCCNLLAMIPMMKRIKCSRLIIDALVLIFIMFLVNHYTHHSESEIIQIVIGMIIYIGCSLIYAVIRFKSDT</sequence>
<feature type="transmembrane region" description="Helical" evidence="6">
    <location>
        <begin position="146"/>
        <end position="170"/>
    </location>
</feature>
<dbReference type="STRING" id="1401.BK123_20705"/>
<protein>
    <recommendedName>
        <fullName evidence="9">Polysaccharide biosynthesis protein C-terminal domain-containing protein</fullName>
    </recommendedName>
</protein>
<keyword evidence="3 6" id="KW-0812">Transmembrane</keyword>
<dbReference type="AlphaFoldDB" id="A0A1R1AY94"/>
<feature type="transmembrane region" description="Helical" evidence="6">
    <location>
        <begin position="47"/>
        <end position="70"/>
    </location>
</feature>
<evidence type="ECO:0000313" key="8">
    <source>
        <dbReference type="Proteomes" id="UP000187074"/>
    </source>
</evidence>
<feature type="transmembrane region" description="Helical" evidence="6">
    <location>
        <begin position="316"/>
        <end position="335"/>
    </location>
</feature>
<comment type="subcellular location">
    <subcellularLocation>
        <location evidence="1">Cell membrane</location>
        <topology evidence="1">Multi-pass membrane protein</topology>
    </subcellularLocation>
</comment>
<feature type="transmembrane region" description="Helical" evidence="6">
    <location>
        <begin position="223"/>
        <end position="240"/>
    </location>
</feature>
<feature type="transmembrane region" description="Helical" evidence="6">
    <location>
        <begin position="383"/>
        <end position="402"/>
    </location>
</feature>
<keyword evidence="5 6" id="KW-0472">Membrane</keyword>